<evidence type="ECO:0000256" key="2">
    <source>
        <dbReference type="SAM" id="Phobius"/>
    </source>
</evidence>
<dbReference type="Proteomes" id="UP000054007">
    <property type="component" value="Unassembled WGS sequence"/>
</dbReference>
<feature type="compositionally biased region" description="Basic and acidic residues" evidence="1">
    <location>
        <begin position="1"/>
        <end position="15"/>
    </location>
</feature>
<gene>
    <name evidence="3" type="ORF">CYLTODRAFT_495435</name>
</gene>
<feature type="region of interest" description="Disordered" evidence="1">
    <location>
        <begin position="1"/>
        <end position="46"/>
    </location>
</feature>
<dbReference type="EMBL" id="KN881099">
    <property type="protein sequence ID" value="KIY61012.1"/>
    <property type="molecule type" value="Genomic_DNA"/>
</dbReference>
<sequence>MSEKTRTRNHDRRQPDSQSVSSGDELDDEKKDATYKPSGPTSHTGADQEPSIIYWCGRAVQAVLMMFLSEVLKLRITLTSTIRPSASGLGAISSRIRTLVDKISFKSSRDWFTNQPFLDSTEPQYMHIIPRHFQVAHYALPTLRLFLVLGLVFDVDSPFNIIKALASTHNPFDALAYILIPVPKIVHIIFALHWHNKTLIRKGQKPIEITSVLKPGLMYPFLVIAIDYAAIAAWFADKDGNDTLLPGYFMVPPFTTRVVWLHLYPPYVLSAAIVSLRRLEQIAKQSIESLTHLNDATRAFLVEVRKHGLKARMFDVATKENLADLLRFGIFSKKRGDYKKNVDKVMDTDKSGFYIQPDKADFLDLPPADNADSNMTEPSNPQRLRVTRASTSTSLPTNPPRSSLFMKPALPTNRPSSVHLSGSLKRDRIPSASDTAPLTTTTQPNVKPAVKRAKRSDTQSLEHPATPEMGPPTHIPSRAGTSSSARDDTTASRTKQPRLGRIPSRTPSARVRSETSLTRKVQSEGDKSHHAPSTGEGESAESGPPVVKDQQPPFPDATEEVKHEPWVSVVLERAPLPKATQLLQGSHEKWSVESFKDLPEEIRKIFKGIDLNEDDLFAAELQTAPPVKKSAPAAE</sequence>
<feature type="compositionally biased region" description="Polar residues" evidence="1">
    <location>
        <begin position="371"/>
        <end position="396"/>
    </location>
</feature>
<feature type="transmembrane region" description="Helical" evidence="2">
    <location>
        <begin position="135"/>
        <end position="155"/>
    </location>
</feature>
<keyword evidence="4" id="KW-1185">Reference proteome</keyword>
<evidence type="ECO:0000256" key="1">
    <source>
        <dbReference type="SAM" id="MobiDB-lite"/>
    </source>
</evidence>
<keyword evidence="2" id="KW-0812">Transmembrane</keyword>
<proteinExistence type="predicted"/>
<keyword evidence="2" id="KW-0472">Membrane</keyword>
<evidence type="ECO:0000313" key="3">
    <source>
        <dbReference type="EMBL" id="KIY61012.1"/>
    </source>
</evidence>
<evidence type="ECO:0000313" key="4">
    <source>
        <dbReference type="Proteomes" id="UP000054007"/>
    </source>
</evidence>
<feature type="region of interest" description="Disordered" evidence="1">
    <location>
        <begin position="364"/>
        <end position="563"/>
    </location>
</feature>
<feature type="compositionally biased region" description="Polar residues" evidence="1">
    <location>
        <begin position="432"/>
        <end position="445"/>
    </location>
</feature>
<protein>
    <submittedName>
        <fullName evidence="3">Uncharacterized protein</fullName>
    </submittedName>
</protein>
<organism evidence="3 4">
    <name type="scientific">Cylindrobasidium torrendii FP15055 ss-10</name>
    <dbReference type="NCBI Taxonomy" id="1314674"/>
    <lineage>
        <taxon>Eukaryota</taxon>
        <taxon>Fungi</taxon>
        <taxon>Dikarya</taxon>
        <taxon>Basidiomycota</taxon>
        <taxon>Agaricomycotina</taxon>
        <taxon>Agaricomycetes</taxon>
        <taxon>Agaricomycetidae</taxon>
        <taxon>Agaricales</taxon>
        <taxon>Marasmiineae</taxon>
        <taxon>Physalacriaceae</taxon>
        <taxon>Cylindrobasidium</taxon>
    </lineage>
</organism>
<feature type="transmembrane region" description="Helical" evidence="2">
    <location>
        <begin position="216"/>
        <end position="236"/>
    </location>
</feature>
<keyword evidence="2" id="KW-1133">Transmembrane helix</keyword>
<feature type="transmembrane region" description="Helical" evidence="2">
    <location>
        <begin position="175"/>
        <end position="195"/>
    </location>
</feature>
<accession>A0A0D7AS18</accession>
<dbReference type="AlphaFoldDB" id="A0A0D7AS18"/>
<reference evidence="3 4" key="1">
    <citation type="journal article" date="2015" name="Fungal Genet. Biol.">
        <title>Evolution of novel wood decay mechanisms in Agaricales revealed by the genome sequences of Fistulina hepatica and Cylindrobasidium torrendii.</title>
        <authorList>
            <person name="Floudas D."/>
            <person name="Held B.W."/>
            <person name="Riley R."/>
            <person name="Nagy L.G."/>
            <person name="Koehler G."/>
            <person name="Ransdell A.S."/>
            <person name="Younus H."/>
            <person name="Chow J."/>
            <person name="Chiniquy J."/>
            <person name="Lipzen A."/>
            <person name="Tritt A."/>
            <person name="Sun H."/>
            <person name="Haridas S."/>
            <person name="LaButti K."/>
            <person name="Ohm R.A."/>
            <person name="Kues U."/>
            <person name="Blanchette R.A."/>
            <person name="Grigoriev I.V."/>
            <person name="Minto R.E."/>
            <person name="Hibbett D.S."/>
        </authorList>
    </citation>
    <scope>NUCLEOTIDE SEQUENCE [LARGE SCALE GENOMIC DNA]</scope>
    <source>
        <strain evidence="3 4">FP15055 ss-10</strain>
    </source>
</reference>
<name>A0A0D7AS18_9AGAR</name>